<name>A0AAD8LLC1_TARER</name>
<evidence type="ECO:0000256" key="3">
    <source>
        <dbReference type="ARBA" id="ARBA00006702"/>
    </source>
</evidence>
<dbReference type="AlphaFoldDB" id="A0AAD8LLC1"/>
<keyword evidence="9" id="KW-0464">Manganese</keyword>
<feature type="domain" description="PPM-type phosphatase" evidence="12">
    <location>
        <begin position="30"/>
        <end position="299"/>
    </location>
</feature>
<dbReference type="FunFam" id="3.60.40.10:FF:000013">
    <property type="entry name" value="probable protein phosphatase 2C 5"/>
    <property type="match status" value="1"/>
</dbReference>
<proteinExistence type="inferred from homology"/>
<comment type="similarity">
    <text evidence="3">Belongs to the PP2C family.</text>
</comment>
<dbReference type="SMART" id="SM00331">
    <property type="entry name" value="PP2C_SIG"/>
    <property type="match status" value="1"/>
</dbReference>
<comment type="cofactor">
    <cofactor evidence="2">
        <name>Mg(2+)</name>
        <dbReference type="ChEBI" id="CHEBI:18420"/>
    </cofactor>
</comment>
<dbReference type="CDD" id="cd00143">
    <property type="entry name" value="PP2Cc"/>
    <property type="match status" value="1"/>
</dbReference>
<dbReference type="InterPro" id="IPR015655">
    <property type="entry name" value="PP2C"/>
</dbReference>
<comment type="catalytic activity">
    <reaction evidence="11">
        <text>O-phospho-L-threonyl-[protein] + H2O = L-threonyl-[protein] + phosphate</text>
        <dbReference type="Rhea" id="RHEA:47004"/>
        <dbReference type="Rhea" id="RHEA-COMP:11060"/>
        <dbReference type="Rhea" id="RHEA-COMP:11605"/>
        <dbReference type="ChEBI" id="CHEBI:15377"/>
        <dbReference type="ChEBI" id="CHEBI:30013"/>
        <dbReference type="ChEBI" id="CHEBI:43474"/>
        <dbReference type="ChEBI" id="CHEBI:61977"/>
        <dbReference type="EC" id="3.1.3.16"/>
    </reaction>
</comment>
<evidence type="ECO:0000256" key="8">
    <source>
        <dbReference type="ARBA" id="ARBA00022912"/>
    </source>
</evidence>
<organism evidence="13 14">
    <name type="scientific">Tagetes erecta</name>
    <name type="common">African marigold</name>
    <dbReference type="NCBI Taxonomy" id="13708"/>
    <lineage>
        <taxon>Eukaryota</taxon>
        <taxon>Viridiplantae</taxon>
        <taxon>Streptophyta</taxon>
        <taxon>Embryophyta</taxon>
        <taxon>Tracheophyta</taxon>
        <taxon>Spermatophyta</taxon>
        <taxon>Magnoliopsida</taxon>
        <taxon>eudicotyledons</taxon>
        <taxon>Gunneridae</taxon>
        <taxon>Pentapetalae</taxon>
        <taxon>asterids</taxon>
        <taxon>campanulids</taxon>
        <taxon>Asterales</taxon>
        <taxon>Asteraceae</taxon>
        <taxon>Asteroideae</taxon>
        <taxon>Heliantheae alliance</taxon>
        <taxon>Tageteae</taxon>
        <taxon>Tagetes</taxon>
    </lineage>
</organism>
<evidence type="ECO:0000313" key="14">
    <source>
        <dbReference type="Proteomes" id="UP001229421"/>
    </source>
</evidence>
<dbReference type="PANTHER" id="PTHR47992">
    <property type="entry name" value="PROTEIN PHOSPHATASE"/>
    <property type="match status" value="1"/>
</dbReference>
<comment type="catalytic activity">
    <reaction evidence="10">
        <text>O-phospho-L-seryl-[protein] + H2O = L-seryl-[protein] + phosphate</text>
        <dbReference type="Rhea" id="RHEA:20629"/>
        <dbReference type="Rhea" id="RHEA-COMP:9863"/>
        <dbReference type="Rhea" id="RHEA-COMP:11604"/>
        <dbReference type="ChEBI" id="CHEBI:15377"/>
        <dbReference type="ChEBI" id="CHEBI:29999"/>
        <dbReference type="ChEBI" id="CHEBI:43474"/>
        <dbReference type="ChEBI" id="CHEBI:83421"/>
        <dbReference type="EC" id="3.1.3.16"/>
    </reaction>
</comment>
<dbReference type="Gene3D" id="3.60.40.10">
    <property type="entry name" value="PPM-type phosphatase domain"/>
    <property type="match status" value="1"/>
</dbReference>
<evidence type="ECO:0000259" key="12">
    <source>
        <dbReference type="PROSITE" id="PS51746"/>
    </source>
</evidence>
<dbReference type="GO" id="GO:0046872">
    <property type="term" value="F:metal ion binding"/>
    <property type="evidence" value="ECO:0007669"/>
    <property type="project" value="UniProtKB-KW"/>
</dbReference>
<keyword evidence="14" id="KW-1185">Reference proteome</keyword>
<accession>A0AAD8LLC1</accession>
<sequence>MSEKEAFKMKTTSPLVALGTLIGRELRHENVEKPTVSYGQAALAKKGEDYFLIKPDCYRISGDPTTSFSVFAIFDGHNGISAAIFAKENLLNNILSAIPQGCDREEWLQALPRALVAGFVKTDIEFQQKGETSGTTVTFVVIDEWTITVASVGDSRCILDTQTGVVSLLTVDHRLEENVEERERVTASGGEVGRLNIFGGNAVGPLRCWPGGLCLSRSIGDTDVGEFIVPIPHVKQVKLSNSGGRLIIASDGIWDALSSDMAAQCCRGLPADLAAKLVVKEALRSRGLKDDTTCVVVDIVPYGHPVIPQIPKKKQNLLTSLIPGKRFHNSLNKEPNKLSAVGAVEELFEEGSAVLSERLGKNMPLNSNSGTFRCAVCQGNEAPNDDLSETIFSHSSGPMLCSKCRKKKDAMEGKRAIVPTLMT</sequence>
<evidence type="ECO:0000313" key="13">
    <source>
        <dbReference type="EMBL" id="KAK1440427.1"/>
    </source>
</evidence>
<dbReference type="SMART" id="SM00332">
    <property type="entry name" value="PP2Cc"/>
    <property type="match status" value="1"/>
</dbReference>
<evidence type="ECO:0000256" key="10">
    <source>
        <dbReference type="ARBA" id="ARBA00047761"/>
    </source>
</evidence>
<keyword evidence="7" id="KW-0460">Magnesium</keyword>
<keyword evidence="5" id="KW-0479">Metal-binding</keyword>
<dbReference type="GO" id="GO:0004722">
    <property type="term" value="F:protein serine/threonine phosphatase activity"/>
    <property type="evidence" value="ECO:0007669"/>
    <property type="project" value="UniProtKB-EC"/>
</dbReference>
<dbReference type="Proteomes" id="UP001229421">
    <property type="component" value="Unassembled WGS sequence"/>
</dbReference>
<gene>
    <name evidence="13" type="ORF">QVD17_06254</name>
</gene>
<evidence type="ECO:0000256" key="1">
    <source>
        <dbReference type="ARBA" id="ARBA00001936"/>
    </source>
</evidence>
<evidence type="ECO:0000256" key="5">
    <source>
        <dbReference type="ARBA" id="ARBA00022723"/>
    </source>
</evidence>
<evidence type="ECO:0000256" key="4">
    <source>
        <dbReference type="ARBA" id="ARBA00013081"/>
    </source>
</evidence>
<comment type="cofactor">
    <cofactor evidence="1">
        <name>Mn(2+)</name>
        <dbReference type="ChEBI" id="CHEBI:29035"/>
    </cofactor>
</comment>
<dbReference type="EC" id="3.1.3.16" evidence="4"/>
<dbReference type="PROSITE" id="PS51746">
    <property type="entry name" value="PPM_2"/>
    <property type="match status" value="1"/>
</dbReference>
<dbReference type="InterPro" id="IPR036457">
    <property type="entry name" value="PPM-type-like_dom_sf"/>
</dbReference>
<comment type="caution">
    <text evidence="13">The sequence shown here is derived from an EMBL/GenBank/DDBJ whole genome shotgun (WGS) entry which is preliminary data.</text>
</comment>
<keyword evidence="8" id="KW-0904">Protein phosphatase</keyword>
<evidence type="ECO:0000256" key="2">
    <source>
        <dbReference type="ARBA" id="ARBA00001946"/>
    </source>
</evidence>
<evidence type="ECO:0000256" key="9">
    <source>
        <dbReference type="ARBA" id="ARBA00023211"/>
    </source>
</evidence>
<evidence type="ECO:0000256" key="7">
    <source>
        <dbReference type="ARBA" id="ARBA00022842"/>
    </source>
</evidence>
<keyword evidence="6" id="KW-0378">Hydrolase</keyword>
<reference evidence="13" key="1">
    <citation type="journal article" date="2023" name="bioRxiv">
        <title>Improved chromosome-level genome assembly for marigold (Tagetes erecta).</title>
        <authorList>
            <person name="Jiang F."/>
            <person name="Yuan L."/>
            <person name="Wang S."/>
            <person name="Wang H."/>
            <person name="Xu D."/>
            <person name="Wang A."/>
            <person name="Fan W."/>
        </authorList>
    </citation>
    <scope>NUCLEOTIDE SEQUENCE</scope>
    <source>
        <strain evidence="13">WSJ</strain>
        <tissue evidence="13">Leaf</tissue>
    </source>
</reference>
<dbReference type="Pfam" id="PF00481">
    <property type="entry name" value="PP2C"/>
    <property type="match status" value="1"/>
</dbReference>
<evidence type="ECO:0000256" key="6">
    <source>
        <dbReference type="ARBA" id="ARBA00022801"/>
    </source>
</evidence>
<dbReference type="InterPro" id="IPR001932">
    <property type="entry name" value="PPM-type_phosphatase-like_dom"/>
</dbReference>
<protein>
    <recommendedName>
        <fullName evidence="4">protein-serine/threonine phosphatase</fullName>
        <ecNumber evidence="4">3.1.3.16</ecNumber>
    </recommendedName>
</protein>
<evidence type="ECO:0000256" key="11">
    <source>
        <dbReference type="ARBA" id="ARBA00048336"/>
    </source>
</evidence>
<dbReference type="EMBL" id="JAUHHV010000001">
    <property type="protein sequence ID" value="KAK1440427.1"/>
    <property type="molecule type" value="Genomic_DNA"/>
</dbReference>
<dbReference type="SUPFAM" id="SSF81606">
    <property type="entry name" value="PP2C-like"/>
    <property type="match status" value="1"/>
</dbReference>